<keyword evidence="1" id="KW-1133">Transmembrane helix</keyword>
<protein>
    <recommendedName>
        <fullName evidence="2">DUF6534 domain-containing protein</fullName>
    </recommendedName>
</protein>
<evidence type="ECO:0000313" key="3">
    <source>
        <dbReference type="EMBL" id="KAF7369003.1"/>
    </source>
</evidence>
<dbReference type="OrthoDB" id="3039750at2759"/>
<feature type="transmembrane region" description="Helical" evidence="1">
    <location>
        <begin position="96"/>
        <end position="116"/>
    </location>
</feature>
<dbReference type="AlphaFoldDB" id="A0A8H6YXQ3"/>
<feature type="transmembrane region" description="Helical" evidence="1">
    <location>
        <begin position="26"/>
        <end position="43"/>
    </location>
</feature>
<dbReference type="EMBL" id="JACAZI010000002">
    <property type="protein sequence ID" value="KAF7369003.1"/>
    <property type="molecule type" value="Genomic_DNA"/>
</dbReference>
<sequence length="336" mass="37367">MSLTPSQDFLSDNRATIFGPVLTGNILNWLLMCLLMAQLNAYCRHFSPAYSIIRALVCATFLLEFAHTILLTYHLVWLRMVMTKSINSRDVLHSSVIIALACLLTQLIATVVQMFYAWRINSLATTKFMAAIAAFITFWALTRCLSAFTRVLEILGFGSHYNDPASFLIEQIFQPEVPIWSAGGLVPDTLIVICMMFLPDANSSFENKAVSPMAIMAQIGAFSVICAFIDVLLVVYLPSTNYHFIPAYILGKMYSNSLVSILNSPARRVARTLTSLPIVGNIPSIFYEMFSDAMSQIDNRRPQMPVQLATDLRDAALCVGFFLGFFLVHSPSIPSS</sequence>
<organism evidence="3 4">
    <name type="scientific">Mycena venus</name>
    <dbReference type="NCBI Taxonomy" id="2733690"/>
    <lineage>
        <taxon>Eukaryota</taxon>
        <taxon>Fungi</taxon>
        <taxon>Dikarya</taxon>
        <taxon>Basidiomycota</taxon>
        <taxon>Agaricomycotina</taxon>
        <taxon>Agaricomycetes</taxon>
        <taxon>Agaricomycetidae</taxon>
        <taxon>Agaricales</taxon>
        <taxon>Marasmiineae</taxon>
        <taxon>Mycenaceae</taxon>
        <taxon>Mycena</taxon>
    </lineage>
</organism>
<dbReference type="Pfam" id="PF20152">
    <property type="entry name" value="DUF6534"/>
    <property type="match status" value="1"/>
</dbReference>
<name>A0A8H6YXQ3_9AGAR</name>
<keyword evidence="1" id="KW-0472">Membrane</keyword>
<evidence type="ECO:0000259" key="2">
    <source>
        <dbReference type="Pfam" id="PF20152"/>
    </source>
</evidence>
<evidence type="ECO:0000313" key="4">
    <source>
        <dbReference type="Proteomes" id="UP000620124"/>
    </source>
</evidence>
<keyword evidence="1" id="KW-0812">Transmembrane</keyword>
<feature type="transmembrane region" description="Helical" evidence="1">
    <location>
        <begin position="128"/>
        <end position="148"/>
    </location>
</feature>
<feature type="transmembrane region" description="Helical" evidence="1">
    <location>
        <begin position="55"/>
        <end position="76"/>
    </location>
</feature>
<proteinExistence type="predicted"/>
<gene>
    <name evidence="3" type="ORF">MVEN_00227000</name>
</gene>
<evidence type="ECO:0000256" key="1">
    <source>
        <dbReference type="SAM" id="Phobius"/>
    </source>
</evidence>
<feature type="domain" description="DUF6534" evidence="2">
    <location>
        <begin position="186"/>
        <end position="264"/>
    </location>
</feature>
<dbReference type="InterPro" id="IPR045339">
    <property type="entry name" value="DUF6534"/>
</dbReference>
<accession>A0A8H6YXQ3</accession>
<feature type="transmembrane region" description="Helical" evidence="1">
    <location>
        <begin position="219"/>
        <end position="237"/>
    </location>
</feature>
<keyword evidence="4" id="KW-1185">Reference proteome</keyword>
<reference evidence="3" key="1">
    <citation type="submission" date="2020-05" db="EMBL/GenBank/DDBJ databases">
        <title>Mycena genomes resolve the evolution of fungal bioluminescence.</title>
        <authorList>
            <person name="Tsai I.J."/>
        </authorList>
    </citation>
    <scope>NUCLEOTIDE SEQUENCE</scope>
    <source>
        <strain evidence="3">CCC161011</strain>
    </source>
</reference>
<dbReference type="Proteomes" id="UP000620124">
    <property type="component" value="Unassembled WGS sequence"/>
</dbReference>
<comment type="caution">
    <text evidence="3">The sequence shown here is derived from an EMBL/GenBank/DDBJ whole genome shotgun (WGS) entry which is preliminary data.</text>
</comment>